<evidence type="ECO:0000313" key="9">
    <source>
        <dbReference type="Proteomes" id="UP001162164"/>
    </source>
</evidence>
<proteinExistence type="predicted"/>
<dbReference type="InterPro" id="IPR036236">
    <property type="entry name" value="Znf_C2H2_sf"/>
</dbReference>
<keyword evidence="1" id="KW-0479">Metal-binding</keyword>
<evidence type="ECO:0000256" key="4">
    <source>
        <dbReference type="ARBA" id="ARBA00022833"/>
    </source>
</evidence>
<dbReference type="PANTHER" id="PTHR24379:SF121">
    <property type="entry name" value="C2H2-TYPE DOMAIN-CONTAINING PROTEIN"/>
    <property type="match status" value="1"/>
</dbReference>
<dbReference type="PROSITE" id="PS00028">
    <property type="entry name" value="ZINC_FINGER_C2H2_1"/>
    <property type="match status" value="2"/>
</dbReference>
<dbReference type="Gene3D" id="3.30.160.60">
    <property type="entry name" value="Classic Zinc Finger"/>
    <property type="match status" value="1"/>
</dbReference>
<dbReference type="EMBL" id="JAPWTJ010000563">
    <property type="protein sequence ID" value="KAJ8977294.1"/>
    <property type="molecule type" value="Genomic_DNA"/>
</dbReference>
<sequence length="257" mass="29345">MIPSSLHDEYFCLTSTDDISTKDIANKSEHLNLLLSHPSLYPNVTFTDDISIPINVVEDNGIFDASLPTAIFRQTNSSDLEQTENILQSTNIMCINCSRVFLSLEEFQKHSCDFLEEADINNKPKREKDFEKPGETPENVDKQNENNDKDGEDEVQGALECFICNKILPNEISLNRHVVRHSSKSNFECTICNKKIKGKNMYVKHLAAHANSKGGRLSRTCNYCYKEFKKPSDLERHLERTREKDHLAVIYAIKSSL</sequence>
<feature type="domain" description="C2H2-type" evidence="7">
    <location>
        <begin position="187"/>
        <end position="214"/>
    </location>
</feature>
<protein>
    <recommendedName>
        <fullName evidence="7">C2H2-type domain-containing protein</fullName>
    </recommendedName>
</protein>
<dbReference type="Pfam" id="PF12874">
    <property type="entry name" value="zf-met"/>
    <property type="match status" value="1"/>
</dbReference>
<reference evidence="8" key="1">
    <citation type="journal article" date="2023" name="Insect Mol. Biol.">
        <title>Genome sequencing provides insights into the evolution of gene families encoding plant cell wall-degrading enzymes in longhorned beetles.</title>
        <authorList>
            <person name="Shin N.R."/>
            <person name="Okamura Y."/>
            <person name="Kirsch R."/>
            <person name="Pauchet Y."/>
        </authorList>
    </citation>
    <scope>NUCLEOTIDE SEQUENCE</scope>
    <source>
        <strain evidence="8">MMC_N1</strain>
    </source>
</reference>
<evidence type="ECO:0000256" key="3">
    <source>
        <dbReference type="ARBA" id="ARBA00022771"/>
    </source>
</evidence>
<dbReference type="Proteomes" id="UP001162164">
    <property type="component" value="Unassembled WGS sequence"/>
</dbReference>
<organism evidence="8 9">
    <name type="scientific">Molorchus minor</name>
    <dbReference type="NCBI Taxonomy" id="1323400"/>
    <lineage>
        <taxon>Eukaryota</taxon>
        <taxon>Metazoa</taxon>
        <taxon>Ecdysozoa</taxon>
        <taxon>Arthropoda</taxon>
        <taxon>Hexapoda</taxon>
        <taxon>Insecta</taxon>
        <taxon>Pterygota</taxon>
        <taxon>Neoptera</taxon>
        <taxon>Endopterygota</taxon>
        <taxon>Coleoptera</taxon>
        <taxon>Polyphaga</taxon>
        <taxon>Cucujiformia</taxon>
        <taxon>Chrysomeloidea</taxon>
        <taxon>Cerambycidae</taxon>
        <taxon>Lamiinae</taxon>
        <taxon>Monochamini</taxon>
        <taxon>Molorchus</taxon>
    </lineage>
</organism>
<gene>
    <name evidence="8" type="ORF">NQ317_007433</name>
</gene>
<evidence type="ECO:0000313" key="8">
    <source>
        <dbReference type="EMBL" id="KAJ8977294.1"/>
    </source>
</evidence>
<accession>A0ABQ9JH98</accession>
<feature type="region of interest" description="Disordered" evidence="6">
    <location>
        <begin position="123"/>
        <end position="151"/>
    </location>
</feature>
<keyword evidence="9" id="KW-1185">Reference proteome</keyword>
<evidence type="ECO:0000256" key="2">
    <source>
        <dbReference type="ARBA" id="ARBA00022737"/>
    </source>
</evidence>
<dbReference type="Pfam" id="PF00096">
    <property type="entry name" value="zf-C2H2"/>
    <property type="match status" value="1"/>
</dbReference>
<dbReference type="PANTHER" id="PTHR24379">
    <property type="entry name" value="KRAB AND ZINC FINGER DOMAIN-CONTAINING"/>
    <property type="match status" value="1"/>
</dbReference>
<keyword evidence="4" id="KW-0862">Zinc</keyword>
<evidence type="ECO:0000256" key="5">
    <source>
        <dbReference type="PROSITE-ProRule" id="PRU00042"/>
    </source>
</evidence>
<comment type="caution">
    <text evidence="8">The sequence shown here is derived from an EMBL/GenBank/DDBJ whole genome shotgun (WGS) entry which is preliminary data.</text>
</comment>
<keyword evidence="2" id="KW-0677">Repeat</keyword>
<name>A0ABQ9JH98_9CUCU</name>
<feature type="compositionally biased region" description="Basic and acidic residues" evidence="6">
    <location>
        <begin position="123"/>
        <end position="149"/>
    </location>
</feature>
<evidence type="ECO:0000256" key="6">
    <source>
        <dbReference type="SAM" id="MobiDB-lite"/>
    </source>
</evidence>
<dbReference type="SMART" id="SM00355">
    <property type="entry name" value="ZnF_C2H2"/>
    <property type="match status" value="3"/>
</dbReference>
<dbReference type="PROSITE" id="PS50157">
    <property type="entry name" value="ZINC_FINGER_C2H2_2"/>
    <property type="match status" value="1"/>
</dbReference>
<dbReference type="SUPFAM" id="SSF57667">
    <property type="entry name" value="beta-beta-alpha zinc fingers"/>
    <property type="match status" value="1"/>
</dbReference>
<evidence type="ECO:0000259" key="7">
    <source>
        <dbReference type="PROSITE" id="PS50157"/>
    </source>
</evidence>
<evidence type="ECO:0000256" key="1">
    <source>
        <dbReference type="ARBA" id="ARBA00022723"/>
    </source>
</evidence>
<keyword evidence="3 5" id="KW-0863">Zinc-finger</keyword>
<dbReference type="InterPro" id="IPR013087">
    <property type="entry name" value="Znf_C2H2_type"/>
</dbReference>